<accession>A0A7C8V4M1</accession>
<evidence type="ECO:0000256" key="1">
    <source>
        <dbReference type="SAM" id="MobiDB-lite"/>
    </source>
</evidence>
<proteinExistence type="predicted"/>
<name>A0A7C8V4M1_ORBOL</name>
<organism evidence="2 3">
    <name type="scientific">Orbilia oligospora</name>
    <name type="common">Nematode-trapping fungus</name>
    <name type="synonym">Arthrobotrys oligospora</name>
    <dbReference type="NCBI Taxonomy" id="2813651"/>
    <lineage>
        <taxon>Eukaryota</taxon>
        <taxon>Fungi</taxon>
        <taxon>Dikarya</taxon>
        <taxon>Ascomycota</taxon>
        <taxon>Pezizomycotina</taxon>
        <taxon>Orbiliomycetes</taxon>
        <taxon>Orbiliales</taxon>
        <taxon>Orbiliaceae</taxon>
        <taxon>Orbilia</taxon>
    </lineage>
</organism>
<evidence type="ECO:0000313" key="3">
    <source>
        <dbReference type="Proteomes" id="UP000474640"/>
    </source>
</evidence>
<evidence type="ECO:0000313" key="2">
    <source>
        <dbReference type="EMBL" id="KAF3270581.1"/>
    </source>
</evidence>
<comment type="caution">
    <text evidence="2">The sequence shown here is derived from an EMBL/GenBank/DDBJ whole genome shotgun (WGS) entry which is preliminary data.</text>
</comment>
<reference evidence="2 3" key="1">
    <citation type="submission" date="2020-01" db="EMBL/GenBank/DDBJ databases">
        <authorList>
            <person name="Palmer J.M."/>
        </authorList>
    </citation>
    <scope>NUCLEOTIDE SEQUENCE [LARGE SCALE GENOMIC DNA]</scope>
    <source>
        <strain evidence="2 3">TWF970</strain>
    </source>
</reference>
<dbReference type="EMBL" id="JAABOJ010000073">
    <property type="protein sequence ID" value="KAF3270581.1"/>
    <property type="molecule type" value="Genomic_DNA"/>
</dbReference>
<sequence>MFPKRPRLGKPAKSPKGILVNSTSSIKDVKPVLKMPVEPQPSPRKRWLSAATNTKDLGGMKKVPASSYLTIHHEILLTTTSYLPPPPSPVNNPIIHRGVFAGTLPDTKLDEVYPGWIDRTKANAQKFGVSVAIYPLAEGFWVISLQSSTGTGRNVEHAMRDIDGFEDNLLLSKCRRSKRSPKVTWMTASQISSFKSDLELLCTGSAALSF</sequence>
<dbReference type="AlphaFoldDB" id="A0A7C8V4M1"/>
<protein>
    <submittedName>
        <fullName evidence="2">Uncharacterized protein</fullName>
    </submittedName>
</protein>
<feature type="compositionally biased region" description="Basic residues" evidence="1">
    <location>
        <begin position="1"/>
        <end position="10"/>
    </location>
</feature>
<dbReference type="Proteomes" id="UP000474640">
    <property type="component" value="Unassembled WGS sequence"/>
</dbReference>
<feature type="region of interest" description="Disordered" evidence="1">
    <location>
        <begin position="1"/>
        <end position="23"/>
    </location>
</feature>
<gene>
    <name evidence="2" type="ORF">TWF970_010784</name>
</gene>